<evidence type="ECO:0000256" key="3">
    <source>
        <dbReference type="ARBA" id="ARBA00022692"/>
    </source>
</evidence>
<evidence type="ECO:0000256" key="4">
    <source>
        <dbReference type="ARBA" id="ARBA00022989"/>
    </source>
</evidence>
<dbReference type="Pfam" id="PF08395">
    <property type="entry name" value="7tm_7"/>
    <property type="match status" value="1"/>
</dbReference>
<feature type="transmembrane region" description="Helical" evidence="8">
    <location>
        <begin position="449"/>
        <end position="467"/>
    </location>
</feature>
<feature type="transmembrane region" description="Helical" evidence="8">
    <location>
        <begin position="121"/>
        <end position="146"/>
    </location>
</feature>
<protein>
    <recommendedName>
        <fullName evidence="11">Odorant receptor</fullName>
    </recommendedName>
</protein>
<dbReference type="GO" id="GO:0005886">
    <property type="term" value="C:plasma membrane"/>
    <property type="evidence" value="ECO:0007669"/>
    <property type="project" value="UniProtKB-SubCell"/>
</dbReference>
<dbReference type="PANTHER" id="PTHR21421:SF29">
    <property type="entry name" value="GUSTATORY RECEPTOR 5A FOR TREHALOSE-RELATED"/>
    <property type="match status" value="1"/>
</dbReference>
<feature type="transmembrane region" description="Helical" evidence="8">
    <location>
        <begin position="166"/>
        <end position="188"/>
    </location>
</feature>
<reference evidence="9 10" key="1">
    <citation type="submission" date="2019-07" db="EMBL/GenBank/DDBJ databases">
        <title>Draft genome assembly of a fouling barnacle, Amphibalanus amphitrite (Darwin, 1854): The first reference genome for Thecostraca.</title>
        <authorList>
            <person name="Kim W."/>
        </authorList>
    </citation>
    <scope>NUCLEOTIDE SEQUENCE [LARGE SCALE GENOMIC DNA]</scope>
    <source>
        <strain evidence="9">SNU_AA5</strain>
        <tissue evidence="9">Soma without cirri and trophi</tissue>
    </source>
</reference>
<dbReference type="GO" id="GO:0050909">
    <property type="term" value="P:sensory perception of taste"/>
    <property type="evidence" value="ECO:0007669"/>
    <property type="project" value="InterPro"/>
</dbReference>
<dbReference type="EMBL" id="VIIS01001399">
    <property type="protein sequence ID" value="KAF0299002.1"/>
    <property type="molecule type" value="Genomic_DNA"/>
</dbReference>
<organism evidence="9 10">
    <name type="scientific">Amphibalanus amphitrite</name>
    <name type="common">Striped barnacle</name>
    <name type="synonym">Balanus amphitrite</name>
    <dbReference type="NCBI Taxonomy" id="1232801"/>
    <lineage>
        <taxon>Eukaryota</taxon>
        <taxon>Metazoa</taxon>
        <taxon>Ecdysozoa</taxon>
        <taxon>Arthropoda</taxon>
        <taxon>Crustacea</taxon>
        <taxon>Multicrustacea</taxon>
        <taxon>Cirripedia</taxon>
        <taxon>Thoracica</taxon>
        <taxon>Thoracicalcarea</taxon>
        <taxon>Balanomorpha</taxon>
        <taxon>Balanoidea</taxon>
        <taxon>Balanidae</taxon>
        <taxon>Amphibalaninae</taxon>
        <taxon>Amphibalanus</taxon>
    </lineage>
</organism>
<evidence type="ECO:0000256" key="5">
    <source>
        <dbReference type="ARBA" id="ARBA00023136"/>
    </source>
</evidence>
<feature type="transmembrane region" description="Helical" evidence="8">
    <location>
        <begin position="351"/>
        <end position="369"/>
    </location>
</feature>
<dbReference type="PANTHER" id="PTHR21421">
    <property type="entry name" value="GUSTATORY RECEPTOR"/>
    <property type="match status" value="1"/>
</dbReference>
<name>A0A6A4W7R6_AMPAM</name>
<keyword evidence="5 8" id="KW-0472">Membrane</keyword>
<keyword evidence="10" id="KW-1185">Reference proteome</keyword>
<keyword evidence="4 8" id="KW-1133">Transmembrane helix</keyword>
<sequence length="469" mass="50721">MWDHARLLRRTLLISSVLALSGLHVPPARLAAVWRAVRLVPLSLSFIMTALVVGFTFIATSSYEVFSSAMFVLGMAHGLFTLACLQRRGARLHRLLGQLSELEEVTAICRRAGEHRHSHRCAALIGLLTGLTALLWAASFFAGGEFGHPHYLTPMLVPAPLQGGRWYWVLVGMQAAVAIMIFTVRAVFDLVQVCFMDAVAMLLERLGRYARRYMTHSEESDSLTQTKENRAGIQNDPREQLGKIGFTSHSGEQGNQLAASDHPRRYNIAFTVTSEVGPGDAASNHYPAVPPRAPDTLSSAAVLTDPRGDLDSAVAQLSQVHRSVAALAAAASDLCSPMTVTQHASIIMEQLVGLYITIGIFVSGGGGAVQKAAFVLYQAVTALRLVAVSVTGSRLAASAGRLTDSLLGATRPSRTLGAALRFSFQMLIEQTRRPPQFSGGGFFVTQKETMLSVLSFVLTYFIIMVQLNI</sequence>
<accession>A0A6A4W7R6</accession>
<evidence type="ECO:0000313" key="9">
    <source>
        <dbReference type="EMBL" id="KAF0299002.1"/>
    </source>
</evidence>
<feature type="region of interest" description="Disordered" evidence="7">
    <location>
        <begin position="217"/>
        <end position="259"/>
    </location>
</feature>
<evidence type="ECO:0008006" key="11">
    <source>
        <dbReference type="Google" id="ProtNLM"/>
    </source>
</evidence>
<feature type="transmembrane region" description="Helical" evidence="8">
    <location>
        <begin position="65"/>
        <end position="85"/>
    </location>
</feature>
<feature type="compositionally biased region" description="Polar residues" evidence="7">
    <location>
        <begin position="247"/>
        <end position="258"/>
    </location>
</feature>
<evidence type="ECO:0000313" key="10">
    <source>
        <dbReference type="Proteomes" id="UP000440578"/>
    </source>
</evidence>
<keyword evidence="2" id="KW-1003">Cell membrane</keyword>
<comment type="subcellular location">
    <subcellularLocation>
        <location evidence="1">Cell membrane</location>
        <topology evidence="1">Multi-pass membrane protein</topology>
    </subcellularLocation>
</comment>
<evidence type="ECO:0000256" key="8">
    <source>
        <dbReference type="SAM" id="Phobius"/>
    </source>
</evidence>
<feature type="transmembrane region" description="Helical" evidence="8">
    <location>
        <begin position="39"/>
        <end position="59"/>
    </location>
</feature>
<dbReference type="GO" id="GO:0038023">
    <property type="term" value="F:signaling receptor activity"/>
    <property type="evidence" value="ECO:0007669"/>
    <property type="project" value="UniProtKB-ARBA"/>
</dbReference>
<evidence type="ECO:0000256" key="6">
    <source>
        <dbReference type="ARBA" id="ARBA00023170"/>
    </source>
</evidence>
<evidence type="ECO:0000256" key="7">
    <source>
        <dbReference type="SAM" id="MobiDB-lite"/>
    </source>
</evidence>
<dbReference type="GO" id="GO:0051606">
    <property type="term" value="P:detection of stimulus"/>
    <property type="evidence" value="ECO:0007669"/>
    <property type="project" value="UniProtKB-ARBA"/>
</dbReference>
<evidence type="ECO:0000256" key="1">
    <source>
        <dbReference type="ARBA" id="ARBA00004651"/>
    </source>
</evidence>
<keyword evidence="6" id="KW-0675">Receptor</keyword>
<keyword evidence="3 8" id="KW-0812">Transmembrane</keyword>
<comment type="caution">
    <text evidence="9">The sequence shown here is derived from an EMBL/GenBank/DDBJ whole genome shotgun (WGS) entry which is preliminary data.</text>
</comment>
<gene>
    <name evidence="9" type="ORF">FJT64_003698</name>
</gene>
<dbReference type="InterPro" id="IPR013604">
    <property type="entry name" value="7TM_chemorcpt"/>
</dbReference>
<dbReference type="AlphaFoldDB" id="A0A6A4W7R6"/>
<dbReference type="Proteomes" id="UP000440578">
    <property type="component" value="Unassembled WGS sequence"/>
</dbReference>
<evidence type="ECO:0000256" key="2">
    <source>
        <dbReference type="ARBA" id="ARBA00022475"/>
    </source>
</evidence>
<proteinExistence type="predicted"/>